<dbReference type="EMBL" id="PNBA02000024">
    <property type="protein sequence ID" value="KAG6384647.1"/>
    <property type="molecule type" value="Genomic_DNA"/>
</dbReference>
<reference evidence="1" key="2">
    <citation type="submission" date="2020-08" db="EMBL/GenBank/DDBJ databases">
        <title>Plant Genome Project.</title>
        <authorList>
            <person name="Zhang R.-G."/>
        </authorList>
    </citation>
    <scope>NUCLEOTIDE SEQUENCE</scope>
    <source>
        <strain evidence="1">Huo1</strain>
        <tissue evidence="1">Leaf</tissue>
    </source>
</reference>
<comment type="caution">
    <text evidence="1">The sequence shown here is derived from an EMBL/GenBank/DDBJ whole genome shotgun (WGS) entry which is preliminary data.</text>
</comment>
<protein>
    <submittedName>
        <fullName evidence="1">Uncharacterized protein</fullName>
    </submittedName>
</protein>
<dbReference type="EMBL" id="PNBA02000359">
    <property type="protein sequence ID" value="KAG6383884.1"/>
    <property type="molecule type" value="Genomic_DNA"/>
</dbReference>
<name>A0A8X8VWU7_SALSN</name>
<evidence type="ECO:0000313" key="2">
    <source>
        <dbReference type="EMBL" id="KAG6384647.1"/>
    </source>
</evidence>
<keyword evidence="2 3" id="KW-0496">Mitochondrion</keyword>
<evidence type="ECO:0000313" key="1">
    <source>
        <dbReference type="EMBL" id="KAG6383884.1"/>
    </source>
</evidence>
<dbReference type="Proteomes" id="UP000298416">
    <property type="component" value="Unassembled WGS sequence"/>
</dbReference>
<sequence>MGKDPRLGSLRGIDDRRSDLSVKGGILRVDYLRWQLLMGYFVLVRLILIRQPLIEEHRLNAIPGLHWENRNEAKMIYQWEEPGILTWYPEKKEEKAVESEIEEEYKFSLMFTQDGPAGEQGMVSMIIANPVAKDPSTLIIPEHYAIGGSLTQLFESLTKPVPRVPLANYTANGTW</sequence>
<geneLocation type="mitochondrion" evidence="2"/>
<reference evidence="1" key="1">
    <citation type="submission" date="2018-01" db="EMBL/GenBank/DDBJ databases">
        <authorList>
            <person name="Mao J.F."/>
        </authorList>
    </citation>
    <scope>NUCLEOTIDE SEQUENCE</scope>
    <source>
        <strain evidence="1">Huo1</strain>
        <tissue evidence="1">Leaf</tissue>
    </source>
</reference>
<evidence type="ECO:0000313" key="3">
    <source>
        <dbReference type="Proteomes" id="UP000298416"/>
    </source>
</evidence>
<proteinExistence type="predicted"/>
<organism evidence="1">
    <name type="scientific">Salvia splendens</name>
    <name type="common">Scarlet sage</name>
    <dbReference type="NCBI Taxonomy" id="180675"/>
    <lineage>
        <taxon>Eukaryota</taxon>
        <taxon>Viridiplantae</taxon>
        <taxon>Streptophyta</taxon>
        <taxon>Embryophyta</taxon>
        <taxon>Tracheophyta</taxon>
        <taxon>Spermatophyta</taxon>
        <taxon>Magnoliopsida</taxon>
        <taxon>eudicotyledons</taxon>
        <taxon>Gunneridae</taxon>
        <taxon>Pentapetalae</taxon>
        <taxon>asterids</taxon>
        <taxon>lamiids</taxon>
        <taxon>Lamiales</taxon>
        <taxon>Lamiaceae</taxon>
        <taxon>Nepetoideae</taxon>
        <taxon>Mentheae</taxon>
        <taxon>Salviinae</taxon>
        <taxon>Salvia</taxon>
        <taxon>Salvia subgen. Calosphace</taxon>
        <taxon>core Calosphace</taxon>
    </lineage>
</organism>
<gene>
    <name evidence="2" type="ORF">SASPL_155490</name>
    <name evidence="1" type="ORF">SASPL_156297</name>
</gene>
<keyword evidence="3" id="KW-1185">Reference proteome</keyword>
<accession>A0A8X8VWU7</accession>
<dbReference type="AlphaFoldDB" id="A0A8X8VWU7"/>